<evidence type="ECO:0000313" key="1">
    <source>
        <dbReference type="EMBL" id="KER19344.1"/>
    </source>
</evidence>
<protein>
    <submittedName>
        <fullName evidence="1">Uncharacterized protein</fullName>
    </submittedName>
</protein>
<dbReference type="CTD" id="20326022"/>
<dbReference type="Proteomes" id="UP000054324">
    <property type="component" value="Unassembled WGS sequence"/>
</dbReference>
<gene>
    <name evidence="1" type="ORF">T265_11854</name>
</gene>
<dbReference type="GeneID" id="20326022"/>
<name>A0A074ZVY0_OPIVI</name>
<dbReference type="OrthoDB" id="10460954at2759"/>
<dbReference type="RefSeq" id="XP_009176914.1">
    <property type="nucleotide sequence ID" value="XM_009178650.1"/>
</dbReference>
<keyword evidence="2" id="KW-1185">Reference proteome</keyword>
<dbReference type="KEGG" id="ovi:T265_11854"/>
<dbReference type="EMBL" id="KL597238">
    <property type="protein sequence ID" value="KER19344.1"/>
    <property type="molecule type" value="Genomic_DNA"/>
</dbReference>
<organism evidence="1 2">
    <name type="scientific">Opisthorchis viverrini</name>
    <name type="common">Southeast Asian liver fluke</name>
    <dbReference type="NCBI Taxonomy" id="6198"/>
    <lineage>
        <taxon>Eukaryota</taxon>
        <taxon>Metazoa</taxon>
        <taxon>Spiralia</taxon>
        <taxon>Lophotrochozoa</taxon>
        <taxon>Platyhelminthes</taxon>
        <taxon>Trematoda</taxon>
        <taxon>Digenea</taxon>
        <taxon>Opisthorchiida</taxon>
        <taxon>Opisthorchiata</taxon>
        <taxon>Opisthorchiidae</taxon>
        <taxon>Opisthorchis</taxon>
    </lineage>
</organism>
<sequence length="82" mass="9038">MTLLYVVHGVECKFLPSTLTPDPRILDGNLLTGRSVIRTRPLHLDFPCLGLSNLAVPQLSSGGMTVKHRKGATAKRFLFTFD</sequence>
<proteinExistence type="predicted"/>
<evidence type="ECO:0000313" key="2">
    <source>
        <dbReference type="Proteomes" id="UP000054324"/>
    </source>
</evidence>
<reference evidence="1 2" key="1">
    <citation type="submission" date="2013-11" db="EMBL/GenBank/DDBJ databases">
        <title>Opisthorchis viverrini - life in the bile duct.</title>
        <authorList>
            <person name="Young N.D."/>
            <person name="Nagarajan N."/>
            <person name="Lin S.J."/>
            <person name="Korhonen P.K."/>
            <person name="Jex A.R."/>
            <person name="Hall R.S."/>
            <person name="Safavi-Hemami H."/>
            <person name="Kaewkong W."/>
            <person name="Bertrand D."/>
            <person name="Gao S."/>
            <person name="Seet Q."/>
            <person name="Wongkham S."/>
            <person name="Teh B.T."/>
            <person name="Wongkham C."/>
            <person name="Intapan P.M."/>
            <person name="Maleewong W."/>
            <person name="Yang X."/>
            <person name="Hu M."/>
            <person name="Wang Z."/>
            <person name="Hofmann A."/>
            <person name="Sternberg P.W."/>
            <person name="Tan P."/>
            <person name="Wang J."/>
            <person name="Gasser R.B."/>
        </authorList>
    </citation>
    <scope>NUCLEOTIDE SEQUENCE [LARGE SCALE GENOMIC DNA]</scope>
</reference>
<dbReference type="AlphaFoldDB" id="A0A074ZVY0"/>
<accession>A0A074ZVY0</accession>